<protein>
    <submittedName>
        <fullName evidence="1">Uncharacterized protein</fullName>
    </submittedName>
</protein>
<dbReference type="Proteomes" id="UP001056384">
    <property type="component" value="Chromosome 2"/>
</dbReference>
<dbReference type="EMBL" id="CP099419">
    <property type="protein sequence ID" value="USW49300.1"/>
    <property type="molecule type" value="Genomic_DNA"/>
</dbReference>
<evidence type="ECO:0000313" key="2">
    <source>
        <dbReference type="Proteomes" id="UP001056384"/>
    </source>
</evidence>
<name>A0A9Q9AMT0_9PEZI</name>
<keyword evidence="2" id="KW-1185">Reference proteome</keyword>
<sequence length="121" mass="13604">MVNESKILVYHHQPHDEPIVRKGLGIMRFSEFETLLEKESQSLQFSTKLIPSGAMHVEITPRSLLTEEQLKTRATKPNDDSSIASVRLPAAVFLARATVGNYGELYIVSRKQEEVPQSVVL</sequence>
<accession>A0A9Q9AMT0</accession>
<evidence type="ECO:0000313" key="1">
    <source>
        <dbReference type="EMBL" id="USW49300.1"/>
    </source>
</evidence>
<dbReference type="OrthoDB" id="3628499at2759"/>
<organism evidence="1 2">
    <name type="scientific">Septoria linicola</name>
    <dbReference type="NCBI Taxonomy" id="215465"/>
    <lineage>
        <taxon>Eukaryota</taxon>
        <taxon>Fungi</taxon>
        <taxon>Dikarya</taxon>
        <taxon>Ascomycota</taxon>
        <taxon>Pezizomycotina</taxon>
        <taxon>Dothideomycetes</taxon>
        <taxon>Dothideomycetidae</taxon>
        <taxon>Mycosphaerellales</taxon>
        <taxon>Mycosphaerellaceae</taxon>
        <taxon>Septoria</taxon>
    </lineage>
</organism>
<gene>
    <name evidence="1" type="ORF">Slin15195_G026190</name>
</gene>
<dbReference type="AlphaFoldDB" id="A0A9Q9AMT0"/>
<proteinExistence type="predicted"/>
<reference evidence="1" key="1">
    <citation type="submission" date="2022-06" db="EMBL/GenBank/DDBJ databases">
        <title>Complete genome sequences of two strains of the flax pathogen Septoria linicola.</title>
        <authorList>
            <person name="Lapalu N."/>
            <person name="Simon A."/>
            <person name="Demenou B."/>
            <person name="Paumier D."/>
            <person name="Guillot M.-P."/>
            <person name="Gout L."/>
            <person name="Valade R."/>
        </authorList>
    </citation>
    <scope>NUCLEOTIDE SEQUENCE</scope>
    <source>
        <strain evidence="1">SE15195</strain>
    </source>
</reference>